<dbReference type="PANTHER" id="PTHR21294">
    <property type="entry name" value="ELECTRON TRANSFER FLAVOPROTEIN BETA-SUBUNIT"/>
    <property type="match status" value="1"/>
</dbReference>
<dbReference type="Proteomes" id="UP000054526">
    <property type="component" value="Unassembled WGS sequence"/>
</dbReference>
<organism evidence="3 4">
    <name type="scientific">Cohnella kolymensis</name>
    <dbReference type="NCBI Taxonomy" id="1590652"/>
    <lineage>
        <taxon>Bacteria</taxon>
        <taxon>Bacillati</taxon>
        <taxon>Bacillota</taxon>
        <taxon>Bacilli</taxon>
        <taxon>Bacillales</taxon>
        <taxon>Paenibacillaceae</taxon>
        <taxon>Cohnella</taxon>
    </lineage>
</organism>
<accession>A0ABR5A029</accession>
<dbReference type="RefSeq" id="WP_041067541.1">
    <property type="nucleotide sequence ID" value="NZ_JXAL01000033.1"/>
</dbReference>
<dbReference type="InterPro" id="IPR012255">
    <property type="entry name" value="ETF_b"/>
</dbReference>
<comment type="caution">
    <text evidence="3">The sequence shown here is derived from an EMBL/GenBank/DDBJ whole genome shotgun (WGS) entry which is preliminary data.</text>
</comment>
<dbReference type="Gene3D" id="3.40.50.620">
    <property type="entry name" value="HUPs"/>
    <property type="match status" value="1"/>
</dbReference>
<dbReference type="InterPro" id="IPR014730">
    <property type="entry name" value="ETF_a/b_N"/>
</dbReference>
<reference evidence="3 4" key="1">
    <citation type="submission" date="2014-12" db="EMBL/GenBank/DDBJ databases">
        <title>Draft genome sequence of Cohnella kolymensis strain B-2846.</title>
        <authorList>
            <person name="Karlyshev A.V."/>
            <person name="Kudryashova E.B."/>
        </authorList>
    </citation>
    <scope>NUCLEOTIDE SEQUENCE [LARGE SCALE GENOMIC DNA]</scope>
    <source>
        <strain evidence="3 4">VKM B-2846</strain>
    </source>
</reference>
<evidence type="ECO:0000256" key="1">
    <source>
        <dbReference type="ARBA" id="ARBA00042002"/>
    </source>
</evidence>
<dbReference type="PANTHER" id="PTHR21294:SF17">
    <property type="entry name" value="PROTEIN FIXA"/>
    <property type="match status" value="1"/>
</dbReference>
<name>A0ABR5A029_9BACL</name>
<evidence type="ECO:0000259" key="2">
    <source>
        <dbReference type="SMART" id="SM00893"/>
    </source>
</evidence>
<dbReference type="InterPro" id="IPR014729">
    <property type="entry name" value="Rossmann-like_a/b/a_fold"/>
</dbReference>
<gene>
    <name evidence="3" type="ORF">SD71_20680</name>
</gene>
<evidence type="ECO:0000313" key="3">
    <source>
        <dbReference type="EMBL" id="KIL34427.1"/>
    </source>
</evidence>
<proteinExistence type="predicted"/>
<evidence type="ECO:0000313" key="4">
    <source>
        <dbReference type="Proteomes" id="UP000054526"/>
    </source>
</evidence>
<dbReference type="SUPFAM" id="SSF52402">
    <property type="entry name" value="Adenine nucleotide alpha hydrolases-like"/>
    <property type="match status" value="1"/>
</dbReference>
<keyword evidence="4" id="KW-1185">Reference proteome</keyword>
<feature type="domain" description="Electron transfer flavoprotein alpha/beta-subunit N-terminal" evidence="2">
    <location>
        <begin position="17"/>
        <end position="205"/>
    </location>
</feature>
<dbReference type="EMBL" id="JXAL01000033">
    <property type="protein sequence ID" value="KIL34427.1"/>
    <property type="molecule type" value="Genomic_DNA"/>
</dbReference>
<dbReference type="Pfam" id="PF01012">
    <property type="entry name" value="ETF"/>
    <property type="match status" value="1"/>
</dbReference>
<sequence>MNICVLIKPVADPASIRWDYREQRLDFMTPGFNRPDLHALQWACDYKQTHAARITIVTVVDPDQEIDVKPLLKYPVDDCIIIKCANLSRYRHQTALPLVQALKDQAFDLILSGSQSEDTHSGVTPAVLAEFLGIPYFSEVYQIDPASDHIWQVKRKSGRDRVQTFRIDLPAVIGGDWVDRTETVCSPVFRGLPPGKGIGQIYGRMFGEGT</sequence>
<protein>
    <recommendedName>
        <fullName evidence="1">Electron transfer flavoprotein small subunit</fullName>
    </recommendedName>
</protein>
<dbReference type="SMART" id="SM00893">
    <property type="entry name" value="ETF"/>
    <property type="match status" value="1"/>
</dbReference>